<evidence type="ECO:0000256" key="3">
    <source>
        <dbReference type="ARBA" id="ARBA00022448"/>
    </source>
</evidence>
<comment type="similarity">
    <text evidence="2">Belongs to the CorA metal ion transporter (MIT) (TC 1.A.35) family.</text>
</comment>
<dbReference type="GO" id="GO:0015095">
    <property type="term" value="F:magnesium ion transmembrane transporter activity"/>
    <property type="evidence" value="ECO:0007669"/>
    <property type="project" value="TreeGrafter"/>
</dbReference>
<protein>
    <recommendedName>
        <fullName evidence="11">Magnesium transport protein CorA</fullName>
    </recommendedName>
</protein>
<name>A0A1G2U4R6_9BACT</name>
<keyword evidence="6 8" id="KW-1133">Transmembrane helix</keyword>
<accession>A0A1G2U4R6</accession>
<evidence type="ECO:0000256" key="2">
    <source>
        <dbReference type="ARBA" id="ARBA00009765"/>
    </source>
</evidence>
<dbReference type="SUPFAM" id="SSF143865">
    <property type="entry name" value="CorA soluble domain-like"/>
    <property type="match status" value="1"/>
</dbReference>
<feature type="transmembrane region" description="Helical" evidence="8">
    <location>
        <begin position="278"/>
        <end position="298"/>
    </location>
</feature>
<feature type="transmembrane region" description="Helical" evidence="8">
    <location>
        <begin position="246"/>
        <end position="266"/>
    </location>
</feature>
<dbReference type="Pfam" id="PF01544">
    <property type="entry name" value="CorA"/>
    <property type="match status" value="1"/>
</dbReference>
<dbReference type="GO" id="GO:0005886">
    <property type="term" value="C:plasma membrane"/>
    <property type="evidence" value="ECO:0007669"/>
    <property type="project" value="UniProtKB-SubCell"/>
</dbReference>
<dbReference type="SUPFAM" id="SSF144083">
    <property type="entry name" value="Magnesium transport protein CorA, transmembrane region"/>
    <property type="match status" value="1"/>
</dbReference>
<keyword evidence="4" id="KW-1003">Cell membrane</keyword>
<dbReference type="GO" id="GO:0050897">
    <property type="term" value="F:cobalt ion binding"/>
    <property type="evidence" value="ECO:0007669"/>
    <property type="project" value="TreeGrafter"/>
</dbReference>
<evidence type="ECO:0008006" key="11">
    <source>
        <dbReference type="Google" id="ProtNLM"/>
    </source>
</evidence>
<evidence type="ECO:0000256" key="6">
    <source>
        <dbReference type="ARBA" id="ARBA00022989"/>
    </source>
</evidence>
<gene>
    <name evidence="9" type="ORF">A3B14_01075</name>
</gene>
<evidence type="ECO:0000256" key="8">
    <source>
        <dbReference type="SAM" id="Phobius"/>
    </source>
</evidence>
<keyword evidence="7 8" id="KW-0472">Membrane</keyword>
<dbReference type="Proteomes" id="UP000176800">
    <property type="component" value="Unassembled WGS sequence"/>
</dbReference>
<proteinExistence type="inferred from homology"/>
<dbReference type="AlphaFoldDB" id="A0A1G2U4R6"/>
<evidence type="ECO:0000313" key="10">
    <source>
        <dbReference type="Proteomes" id="UP000176800"/>
    </source>
</evidence>
<evidence type="ECO:0000256" key="5">
    <source>
        <dbReference type="ARBA" id="ARBA00022692"/>
    </source>
</evidence>
<keyword evidence="5 8" id="KW-0812">Transmembrane</keyword>
<comment type="caution">
    <text evidence="9">The sequence shown here is derived from an EMBL/GenBank/DDBJ whole genome shotgun (WGS) entry which is preliminary data.</text>
</comment>
<dbReference type="EMBL" id="MHWE01000012">
    <property type="protein sequence ID" value="OHB03910.1"/>
    <property type="molecule type" value="Genomic_DNA"/>
</dbReference>
<dbReference type="InterPro" id="IPR045863">
    <property type="entry name" value="CorA_TM1_TM2"/>
</dbReference>
<dbReference type="CDD" id="cd12822">
    <property type="entry name" value="TmCorA-like"/>
    <property type="match status" value="1"/>
</dbReference>
<sequence>MINRYNYNDAVWVDLQNPEAEEIKSIMEEFGINPEAANELSSPSVKSRIDFYKDFLYIILQFPVFKHSHSESTKQEVDFLVGRNFVITARYDTIDALEKFKKMVEVSSVLDKGESAGASSVMFFAMVNEMYKALSDELAFTEDWVAKVEEEIFIGKEREMVISLSHISRVLLNFKKITDFHREVLESLDVYGKSMFGDQFSVLARAAFQEYFKIQHMINNSLESVTELRETNNSLLSTKQNETMKVLTIMAFATFPLSLIASIFGMNTVYLPIVGRPLDFWIVMAIMAGAVALMLIFFKSKRWL</sequence>
<comment type="subcellular location">
    <subcellularLocation>
        <location evidence="1">Cell membrane</location>
        <topology evidence="1">Multi-pass membrane protein</topology>
    </subcellularLocation>
</comment>
<dbReference type="PANTHER" id="PTHR46494:SF1">
    <property type="entry name" value="CORA FAMILY METAL ION TRANSPORTER (EUROFUNG)"/>
    <property type="match status" value="1"/>
</dbReference>
<evidence type="ECO:0000313" key="9">
    <source>
        <dbReference type="EMBL" id="OHB03910.1"/>
    </source>
</evidence>
<organism evidence="9 10">
    <name type="scientific">Candidatus Zambryskibacteria bacterium RIFCSPLOWO2_01_FULL_45_21</name>
    <dbReference type="NCBI Taxonomy" id="1802761"/>
    <lineage>
        <taxon>Bacteria</taxon>
        <taxon>Candidatus Zambryskiibacteriota</taxon>
    </lineage>
</organism>
<dbReference type="PANTHER" id="PTHR46494">
    <property type="entry name" value="CORA FAMILY METAL ION TRANSPORTER (EUROFUNG)"/>
    <property type="match status" value="1"/>
</dbReference>
<dbReference type="GO" id="GO:0000287">
    <property type="term" value="F:magnesium ion binding"/>
    <property type="evidence" value="ECO:0007669"/>
    <property type="project" value="TreeGrafter"/>
</dbReference>
<dbReference type="Gene3D" id="3.30.460.20">
    <property type="entry name" value="CorA soluble domain-like"/>
    <property type="match status" value="1"/>
</dbReference>
<evidence type="ECO:0000256" key="7">
    <source>
        <dbReference type="ARBA" id="ARBA00023136"/>
    </source>
</evidence>
<keyword evidence="3" id="KW-0813">Transport</keyword>
<evidence type="ECO:0000256" key="4">
    <source>
        <dbReference type="ARBA" id="ARBA00022475"/>
    </source>
</evidence>
<dbReference type="GO" id="GO:0015087">
    <property type="term" value="F:cobalt ion transmembrane transporter activity"/>
    <property type="evidence" value="ECO:0007669"/>
    <property type="project" value="TreeGrafter"/>
</dbReference>
<dbReference type="Gene3D" id="1.20.58.340">
    <property type="entry name" value="Magnesium transport protein CorA, transmembrane region"/>
    <property type="match status" value="2"/>
</dbReference>
<reference evidence="9 10" key="1">
    <citation type="journal article" date="2016" name="Nat. Commun.">
        <title>Thousands of microbial genomes shed light on interconnected biogeochemical processes in an aquifer system.</title>
        <authorList>
            <person name="Anantharaman K."/>
            <person name="Brown C.T."/>
            <person name="Hug L.A."/>
            <person name="Sharon I."/>
            <person name="Castelle C.J."/>
            <person name="Probst A.J."/>
            <person name="Thomas B.C."/>
            <person name="Singh A."/>
            <person name="Wilkins M.J."/>
            <person name="Karaoz U."/>
            <person name="Brodie E.L."/>
            <person name="Williams K.H."/>
            <person name="Hubbard S.S."/>
            <person name="Banfield J.F."/>
        </authorList>
    </citation>
    <scope>NUCLEOTIDE SEQUENCE [LARGE SCALE GENOMIC DNA]</scope>
</reference>
<dbReference type="InterPro" id="IPR002523">
    <property type="entry name" value="MgTranspt_CorA/ZnTranspt_ZntB"/>
</dbReference>
<dbReference type="InterPro" id="IPR045861">
    <property type="entry name" value="CorA_cytoplasmic_dom"/>
</dbReference>
<evidence type="ECO:0000256" key="1">
    <source>
        <dbReference type="ARBA" id="ARBA00004651"/>
    </source>
</evidence>